<evidence type="ECO:0000256" key="1">
    <source>
        <dbReference type="SAM" id="MobiDB-lite"/>
    </source>
</evidence>
<reference evidence="2" key="1">
    <citation type="journal article" date="2022" name="bioRxiv">
        <title>Sequencing and chromosome-scale assembly of the giantPleurodeles waltlgenome.</title>
        <authorList>
            <person name="Brown T."/>
            <person name="Elewa A."/>
            <person name="Iarovenko S."/>
            <person name="Subramanian E."/>
            <person name="Araus A.J."/>
            <person name="Petzold A."/>
            <person name="Susuki M."/>
            <person name="Suzuki K.-i.T."/>
            <person name="Hayashi T."/>
            <person name="Toyoda A."/>
            <person name="Oliveira C."/>
            <person name="Osipova E."/>
            <person name="Leigh N.D."/>
            <person name="Simon A."/>
            <person name="Yun M.H."/>
        </authorList>
    </citation>
    <scope>NUCLEOTIDE SEQUENCE</scope>
    <source>
        <strain evidence="2">20211129_DDA</strain>
        <tissue evidence="2">Liver</tissue>
    </source>
</reference>
<protein>
    <submittedName>
        <fullName evidence="2">Uncharacterized protein</fullName>
    </submittedName>
</protein>
<dbReference type="Proteomes" id="UP001066276">
    <property type="component" value="Chromosome 4_2"/>
</dbReference>
<feature type="region of interest" description="Disordered" evidence="1">
    <location>
        <begin position="1"/>
        <end position="124"/>
    </location>
</feature>
<dbReference type="EMBL" id="JANPWB010000008">
    <property type="protein sequence ID" value="KAJ1165767.1"/>
    <property type="molecule type" value="Genomic_DNA"/>
</dbReference>
<evidence type="ECO:0000313" key="2">
    <source>
        <dbReference type="EMBL" id="KAJ1165767.1"/>
    </source>
</evidence>
<dbReference type="AlphaFoldDB" id="A0AAV7SP39"/>
<accession>A0AAV7SP39</accession>
<sequence length="182" mass="19898">MDEIPDPDVLRSGTNQAELPGEEGQKKAIRPATNGSEEKKAERGGRDGDSDGNGERISSSDGRSEDSKPRERDSGGEPGDGREEKGRGSSSGSLEEESDTGRRSRKPGGSSTNPGHVLGRARPQQVSWEAHVGIRRTVSALAAGLFGVSQNEWQFVHRKSRWLLRKKYYCFKCLCAKMQRSP</sequence>
<keyword evidence="3" id="KW-1185">Reference proteome</keyword>
<organism evidence="2 3">
    <name type="scientific">Pleurodeles waltl</name>
    <name type="common">Iberian ribbed newt</name>
    <dbReference type="NCBI Taxonomy" id="8319"/>
    <lineage>
        <taxon>Eukaryota</taxon>
        <taxon>Metazoa</taxon>
        <taxon>Chordata</taxon>
        <taxon>Craniata</taxon>
        <taxon>Vertebrata</taxon>
        <taxon>Euteleostomi</taxon>
        <taxon>Amphibia</taxon>
        <taxon>Batrachia</taxon>
        <taxon>Caudata</taxon>
        <taxon>Salamandroidea</taxon>
        <taxon>Salamandridae</taxon>
        <taxon>Pleurodelinae</taxon>
        <taxon>Pleurodeles</taxon>
    </lineage>
</organism>
<feature type="compositionally biased region" description="Basic and acidic residues" evidence="1">
    <location>
        <begin position="62"/>
        <end position="87"/>
    </location>
</feature>
<feature type="compositionally biased region" description="Basic and acidic residues" evidence="1">
    <location>
        <begin position="36"/>
        <end position="49"/>
    </location>
</feature>
<evidence type="ECO:0000313" key="3">
    <source>
        <dbReference type="Proteomes" id="UP001066276"/>
    </source>
</evidence>
<proteinExistence type="predicted"/>
<comment type="caution">
    <text evidence="2">The sequence shown here is derived from an EMBL/GenBank/DDBJ whole genome shotgun (WGS) entry which is preliminary data.</text>
</comment>
<name>A0AAV7SP39_PLEWA</name>
<gene>
    <name evidence="2" type="ORF">NDU88_006184</name>
</gene>